<accession>A0A1G9A1M7</accession>
<keyword evidence="3 4" id="KW-0472">Membrane</keyword>
<dbReference type="Gene3D" id="3.30.70.2110">
    <property type="match status" value="1"/>
</dbReference>
<dbReference type="SUPFAM" id="SSF54184">
    <property type="entry name" value="Penicillin-binding protein 2x (pbp-2x), c-terminal domain"/>
    <property type="match status" value="1"/>
</dbReference>
<dbReference type="STRING" id="576118.SAMN05216216_10182"/>
<dbReference type="PANTHER" id="PTHR30627">
    <property type="entry name" value="PEPTIDOGLYCAN D,D-TRANSPEPTIDASE"/>
    <property type="match status" value="1"/>
</dbReference>
<feature type="domain" description="PASTA" evidence="5">
    <location>
        <begin position="659"/>
        <end position="718"/>
    </location>
</feature>
<evidence type="ECO:0000256" key="4">
    <source>
        <dbReference type="SAM" id="Phobius"/>
    </source>
</evidence>
<evidence type="ECO:0000259" key="5">
    <source>
        <dbReference type="PROSITE" id="PS51178"/>
    </source>
</evidence>
<dbReference type="Pfam" id="PF03717">
    <property type="entry name" value="PBP_dimer"/>
    <property type="match status" value="1"/>
</dbReference>
<dbReference type="Pfam" id="PF00905">
    <property type="entry name" value="Transpeptidase"/>
    <property type="match status" value="1"/>
</dbReference>
<dbReference type="SUPFAM" id="SSF56519">
    <property type="entry name" value="Penicillin binding protein dimerisation domain"/>
    <property type="match status" value="1"/>
</dbReference>
<evidence type="ECO:0000313" key="6">
    <source>
        <dbReference type="EMBL" id="SDK21246.1"/>
    </source>
</evidence>
<dbReference type="PROSITE" id="PS51178">
    <property type="entry name" value="PASTA"/>
    <property type="match status" value="1"/>
</dbReference>
<keyword evidence="4" id="KW-0812">Transmembrane</keyword>
<dbReference type="AlphaFoldDB" id="A0A1G9A1M7"/>
<dbReference type="SMART" id="SM00740">
    <property type="entry name" value="PASTA"/>
    <property type="match status" value="1"/>
</dbReference>
<dbReference type="CDD" id="cd06575">
    <property type="entry name" value="PASTA_Pbp2x-like_2"/>
    <property type="match status" value="1"/>
</dbReference>
<comment type="similarity">
    <text evidence="2">Belongs to the transpeptidase family.</text>
</comment>
<dbReference type="Gene3D" id="2.20.70.70">
    <property type="match status" value="1"/>
</dbReference>
<evidence type="ECO:0000256" key="3">
    <source>
        <dbReference type="ARBA" id="ARBA00023136"/>
    </source>
</evidence>
<dbReference type="OrthoDB" id="9804124at2"/>
<dbReference type="EMBL" id="FNFY01000001">
    <property type="protein sequence ID" value="SDK21246.1"/>
    <property type="molecule type" value="Genomic_DNA"/>
</dbReference>
<comment type="subcellular location">
    <subcellularLocation>
        <location evidence="1">Membrane</location>
    </subcellularLocation>
</comment>
<protein>
    <submittedName>
        <fullName evidence="6">Penicillin-binding protein 1</fullName>
    </submittedName>
</protein>
<reference evidence="7" key="1">
    <citation type="submission" date="2016-10" db="EMBL/GenBank/DDBJ databases">
        <authorList>
            <person name="Varghese N."/>
            <person name="Submissions S."/>
        </authorList>
    </citation>
    <scope>NUCLEOTIDE SEQUENCE [LARGE SCALE GENOMIC DNA]</scope>
    <source>
        <strain evidence="7">CGMCC 1.8895</strain>
    </source>
</reference>
<evidence type="ECO:0000313" key="7">
    <source>
        <dbReference type="Proteomes" id="UP000199008"/>
    </source>
</evidence>
<dbReference type="Gene3D" id="3.90.1310.10">
    <property type="entry name" value="Penicillin-binding protein 2a (Domain 2)"/>
    <property type="match status" value="1"/>
</dbReference>
<dbReference type="GO" id="GO:0005886">
    <property type="term" value="C:plasma membrane"/>
    <property type="evidence" value="ECO:0007669"/>
    <property type="project" value="TreeGrafter"/>
</dbReference>
<dbReference type="InterPro" id="IPR050515">
    <property type="entry name" value="Beta-lactam/transpept"/>
</dbReference>
<dbReference type="InterPro" id="IPR036138">
    <property type="entry name" value="PBP_dimer_sf"/>
</dbReference>
<dbReference type="GO" id="GO:0071555">
    <property type="term" value="P:cell wall organization"/>
    <property type="evidence" value="ECO:0007669"/>
    <property type="project" value="TreeGrafter"/>
</dbReference>
<dbReference type="PANTHER" id="PTHR30627:SF26">
    <property type="entry name" value="PENICILLIN-BINDING PROTEIN 2B"/>
    <property type="match status" value="1"/>
</dbReference>
<dbReference type="InterPro" id="IPR005543">
    <property type="entry name" value="PASTA_dom"/>
</dbReference>
<dbReference type="Pfam" id="PF03793">
    <property type="entry name" value="PASTA"/>
    <property type="match status" value="1"/>
</dbReference>
<keyword evidence="4" id="KW-1133">Transmembrane helix</keyword>
<evidence type="ECO:0000256" key="1">
    <source>
        <dbReference type="ARBA" id="ARBA00004370"/>
    </source>
</evidence>
<dbReference type="InterPro" id="IPR012338">
    <property type="entry name" value="Beta-lactam/transpept-like"/>
</dbReference>
<dbReference type="SUPFAM" id="SSF56601">
    <property type="entry name" value="beta-lactamase/transpeptidase-like"/>
    <property type="match status" value="1"/>
</dbReference>
<sequence>MAKIKVKFMNRTTSFSVGALLIYLGIGVLFLLIFWQFSYLMIGKSLEDEDLVAHGHEKFSRTAVNHAERGDITDRDNNILASDMEAYRVALIIDEDYPNHVEDKEKVASVLNEVLDMDEDEVIEKIDQGIEDGRFQVELGRAGMDISYNEKQALEEIQADGDSGVSGFYFVSETKRFYPNGNFASHLVGYAEQDEETGGLFGQMGLERAYNDVLSGEPGSTGYTQDVWGYIVPNTQNQVKAPEDGADMQLTIDSNIQLYLEDSLDTMEEHFEPEELFAVVADAETGEILGSGQRPSFNPRTREGFGNSWLNMLYQYSFEPGSTFKVFSLAAAIDAGEYEPDMTFESGEFDVGGHTIYDWEPEGWGNITYNEGMQYSSNALMMILQDKVGEDKMLEYYQDFGFGQTTDSEFPREVPGVIAWDEELQRKTTSFGQTSTVTPIQMIQGMTAILNEGQMKKPYVIDSITDPDTDEVLYDGKESVVRQVISPEAAEKTQEEINTFVDGSMERNPQYQLDDYEVAGKSGTAQIIDPENGGYMTGDYEFLTSFIGYAPEDDPEVIIYYGIKLASKNKEDTWDYGVMHGFNPLMERTLKYLEVGSQDEESTAELVPVEDYTGENMGEAALPEDETIHQLVIGEGEVIEDHYPKNSALLPYDTFFVKTEGQATMPDLEGLSKREAIIFGDFAGVDITVEGEGYVSEQSVEAGAPIEEGGEINITLSSNDPND</sequence>
<dbReference type="Gene3D" id="3.40.710.10">
    <property type="entry name" value="DD-peptidase/beta-lactamase superfamily"/>
    <property type="match status" value="1"/>
</dbReference>
<keyword evidence="7" id="KW-1185">Reference proteome</keyword>
<dbReference type="RefSeq" id="WP_092983627.1">
    <property type="nucleotide sequence ID" value="NZ_FNFY01000001.1"/>
</dbReference>
<dbReference type="InterPro" id="IPR001460">
    <property type="entry name" value="PCN-bd_Tpept"/>
</dbReference>
<proteinExistence type="inferred from homology"/>
<name>A0A1G9A1M7_9BACL</name>
<organism evidence="6 7">
    <name type="scientific">Lacicoccus qingdaonensis</name>
    <dbReference type="NCBI Taxonomy" id="576118"/>
    <lineage>
        <taxon>Bacteria</taxon>
        <taxon>Bacillati</taxon>
        <taxon>Bacillota</taxon>
        <taxon>Bacilli</taxon>
        <taxon>Bacillales</taxon>
        <taxon>Salinicoccaceae</taxon>
        <taxon>Lacicoccus</taxon>
    </lineage>
</organism>
<feature type="transmembrane region" description="Helical" evidence="4">
    <location>
        <begin position="12"/>
        <end position="35"/>
    </location>
</feature>
<dbReference type="Proteomes" id="UP000199008">
    <property type="component" value="Unassembled WGS sequence"/>
</dbReference>
<dbReference type="GO" id="GO:0008658">
    <property type="term" value="F:penicillin binding"/>
    <property type="evidence" value="ECO:0007669"/>
    <property type="project" value="InterPro"/>
</dbReference>
<gene>
    <name evidence="6" type="ORF">SAMN05216216_10182</name>
</gene>
<dbReference type="InterPro" id="IPR005311">
    <property type="entry name" value="PBP_dimer"/>
</dbReference>
<evidence type="ECO:0000256" key="2">
    <source>
        <dbReference type="ARBA" id="ARBA00007171"/>
    </source>
</evidence>